<name>A0AAE0K8R4_9PEZI</name>
<gene>
    <name evidence="2" type="ORF">B0T24DRAFT_629789</name>
</gene>
<feature type="transmembrane region" description="Helical" evidence="1">
    <location>
        <begin position="211"/>
        <end position="231"/>
    </location>
</feature>
<dbReference type="AlphaFoldDB" id="A0AAE0K8R4"/>
<proteinExistence type="predicted"/>
<feature type="transmembrane region" description="Helical" evidence="1">
    <location>
        <begin position="180"/>
        <end position="199"/>
    </location>
</feature>
<accession>A0AAE0K8R4</accession>
<evidence type="ECO:0000313" key="2">
    <source>
        <dbReference type="EMBL" id="KAK3371627.1"/>
    </source>
</evidence>
<sequence length="348" mass="39427">MLAQTALSCKPQWLSYCPCLDSPILCYPFVEMQDDITRDEVIEAAVAFAAPLLVQFLCAFSADKGKRIQPPRPDWVQLSCSVIFGIIGSALAVTFGIARAGHLLYTRELFLAWKGVSLLASRIFEVTALVYPLFRRMRTPFPRLVPVLFIFEVLCTSTLVGTGIWQLKEYGPEFLWIEPIILKTAVTIIAISSIIQIQTKGKVRWEDRRRLGFWVIINLQAVIVGIVSAALRQEWAHLAQCLSCVAVVLEYIVWKRWRERWREGWRERWNPVGGSTTTTANDTALIDTRKYGDNMNSVKPEHLAALSGKRSLSESHQRWDSCGAHGEHGAMLVEPRRPTKAVIRPHRL</sequence>
<evidence type="ECO:0000256" key="1">
    <source>
        <dbReference type="SAM" id="Phobius"/>
    </source>
</evidence>
<keyword evidence="1" id="KW-1133">Transmembrane helix</keyword>
<dbReference type="EMBL" id="JAULSN010000005">
    <property type="protein sequence ID" value="KAK3371627.1"/>
    <property type="molecule type" value="Genomic_DNA"/>
</dbReference>
<reference evidence="2" key="1">
    <citation type="journal article" date="2023" name="Mol. Phylogenet. Evol.">
        <title>Genome-scale phylogeny and comparative genomics of the fungal order Sordariales.</title>
        <authorList>
            <person name="Hensen N."/>
            <person name="Bonometti L."/>
            <person name="Westerberg I."/>
            <person name="Brannstrom I.O."/>
            <person name="Guillou S."/>
            <person name="Cros-Aarteil S."/>
            <person name="Calhoun S."/>
            <person name="Haridas S."/>
            <person name="Kuo A."/>
            <person name="Mondo S."/>
            <person name="Pangilinan J."/>
            <person name="Riley R."/>
            <person name="LaButti K."/>
            <person name="Andreopoulos B."/>
            <person name="Lipzen A."/>
            <person name="Chen C."/>
            <person name="Yan M."/>
            <person name="Daum C."/>
            <person name="Ng V."/>
            <person name="Clum A."/>
            <person name="Steindorff A."/>
            <person name="Ohm R.A."/>
            <person name="Martin F."/>
            <person name="Silar P."/>
            <person name="Natvig D.O."/>
            <person name="Lalanne C."/>
            <person name="Gautier V."/>
            <person name="Ament-Velasquez S.L."/>
            <person name="Kruys A."/>
            <person name="Hutchinson M.I."/>
            <person name="Powell A.J."/>
            <person name="Barry K."/>
            <person name="Miller A.N."/>
            <person name="Grigoriev I.V."/>
            <person name="Debuchy R."/>
            <person name="Gladieux P."/>
            <person name="Hiltunen Thoren M."/>
            <person name="Johannesson H."/>
        </authorList>
    </citation>
    <scope>NUCLEOTIDE SEQUENCE</scope>
    <source>
        <strain evidence="2">CBS 958.72</strain>
    </source>
</reference>
<protein>
    <submittedName>
        <fullName evidence="2">Uncharacterized protein</fullName>
    </submittedName>
</protein>
<keyword evidence="1" id="KW-0812">Transmembrane</keyword>
<reference evidence="2" key="2">
    <citation type="submission" date="2023-06" db="EMBL/GenBank/DDBJ databases">
        <authorList>
            <consortium name="Lawrence Berkeley National Laboratory"/>
            <person name="Haridas S."/>
            <person name="Hensen N."/>
            <person name="Bonometti L."/>
            <person name="Westerberg I."/>
            <person name="Brannstrom I.O."/>
            <person name="Guillou S."/>
            <person name="Cros-Aarteil S."/>
            <person name="Calhoun S."/>
            <person name="Kuo A."/>
            <person name="Mondo S."/>
            <person name="Pangilinan J."/>
            <person name="Riley R."/>
            <person name="Labutti K."/>
            <person name="Andreopoulos B."/>
            <person name="Lipzen A."/>
            <person name="Chen C."/>
            <person name="Yanf M."/>
            <person name="Daum C."/>
            <person name="Ng V."/>
            <person name="Clum A."/>
            <person name="Steindorff A."/>
            <person name="Ohm R."/>
            <person name="Martin F."/>
            <person name="Silar P."/>
            <person name="Natvig D."/>
            <person name="Lalanne C."/>
            <person name="Gautier V."/>
            <person name="Ament-Velasquez S.L."/>
            <person name="Kruys A."/>
            <person name="Hutchinson M.I."/>
            <person name="Powell A.J."/>
            <person name="Barry K."/>
            <person name="Miller A.N."/>
            <person name="Grigoriev I.V."/>
            <person name="Debuchy R."/>
            <person name="Gladieux P."/>
            <person name="Thoren M.H."/>
            <person name="Johannesson H."/>
        </authorList>
    </citation>
    <scope>NUCLEOTIDE SEQUENCE</scope>
    <source>
        <strain evidence="2">CBS 958.72</strain>
    </source>
</reference>
<feature type="transmembrane region" description="Helical" evidence="1">
    <location>
        <begin position="75"/>
        <end position="98"/>
    </location>
</feature>
<evidence type="ECO:0000313" key="3">
    <source>
        <dbReference type="Proteomes" id="UP001287356"/>
    </source>
</evidence>
<feature type="transmembrane region" description="Helical" evidence="1">
    <location>
        <begin position="146"/>
        <end position="168"/>
    </location>
</feature>
<dbReference type="Proteomes" id="UP001287356">
    <property type="component" value="Unassembled WGS sequence"/>
</dbReference>
<comment type="caution">
    <text evidence="2">The sequence shown here is derived from an EMBL/GenBank/DDBJ whole genome shotgun (WGS) entry which is preliminary data.</text>
</comment>
<feature type="transmembrane region" description="Helical" evidence="1">
    <location>
        <begin position="41"/>
        <end position="63"/>
    </location>
</feature>
<feature type="transmembrane region" description="Helical" evidence="1">
    <location>
        <begin position="237"/>
        <end position="254"/>
    </location>
</feature>
<keyword evidence="1" id="KW-0472">Membrane</keyword>
<keyword evidence="3" id="KW-1185">Reference proteome</keyword>
<organism evidence="2 3">
    <name type="scientific">Lasiosphaeria ovina</name>
    <dbReference type="NCBI Taxonomy" id="92902"/>
    <lineage>
        <taxon>Eukaryota</taxon>
        <taxon>Fungi</taxon>
        <taxon>Dikarya</taxon>
        <taxon>Ascomycota</taxon>
        <taxon>Pezizomycotina</taxon>
        <taxon>Sordariomycetes</taxon>
        <taxon>Sordariomycetidae</taxon>
        <taxon>Sordariales</taxon>
        <taxon>Lasiosphaeriaceae</taxon>
        <taxon>Lasiosphaeria</taxon>
    </lineage>
</organism>